<name>A0A1H6VPD2_9FIRM</name>
<dbReference type="GO" id="GO:0043565">
    <property type="term" value="F:sequence-specific DNA binding"/>
    <property type="evidence" value="ECO:0007669"/>
    <property type="project" value="InterPro"/>
</dbReference>
<dbReference type="PROSITE" id="PS01124">
    <property type="entry name" value="HTH_ARAC_FAMILY_2"/>
    <property type="match status" value="1"/>
</dbReference>
<keyword evidence="3" id="KW-0804">Transcription</keyword>
<evidence type="ECO:0000259" key="4">
    <source>
        <dbReference type="PROSITE" id="PS01124"/>
    </source>
</evidence>
<dbReference type="InterPro" id="IPR029441">
    <property type="entry name" value="Cass2"/>
</dbReference>
<keyword evidence="1" id="KW-0805">Transcription regulation</keyword>
<proteinExistence type="predicted"/>
<dbReference type="PROSITE" id="PS00041">
    <property type="entry name" value="HTH_ARAC_FAMILY_1"/>
    <property type="match status" value="1"/>
</dbReference>
<dbReference type="InterPro" id="IPR009057">
    <property type="entry name" value="Homeodomain-like_sf"/>
</dbReference>
<dbReference type="RefSeq" id="WP_177177461.1">
    <property type="nucleotide sequence ID" value="NZ_FNZK01000002.1"/>
</dbReference>
<dbReference type="AlphaFoldDB" id="A0A1H6VPD2"/>
<accession>A0A1H6VPD2</accession>
<feature type="domain" description="HTH araC/xylS-type" evidence="4">
    <location>
        <begin position="8"/>
        <end position="106"/>
    </location>
</feature>
<keyword evidence="6" id="KW-1185">Reference proteome</keyword>
<dbReference type="Pfam" id="PF12833">
    <property type="entry name" value="HTH_18"/>
    <property type="match status" value="1"/>
</dbReference>
<dbReference type="GO" id="GO:0003700">
    <property type="term" value="F:DNA-binding transcription factor activity"/>
    <property type="evidence" value="ECO:0007669"/>
    <property type="project" value="InterPro"/>
</dbReference>
<dbReference type="PANTHER" id="PTHR47504:SF5">
    <property type="entry name" value="RIGHT ORIGIN-BINDING PROTEIN"/>
    <property type="match status" value="1"/>
</dbReference>
<dbReference type="InterPro" id="IPR018062">
    <property type="entry name" value="HTH_AraC-typ_CS"/>
</dbReference>
<gene>
    <name evidence="5" type="ORF">SAMN05660742_102297</name>
</gene>
<evidence type="ECO:0000256" key="3">
    <source>
        <dbReference type="ARBA" id="ARBA00023163"/>
    </source>
</evidence>
<evidence type="ECO:0000256" key="2">
    <source>
        <dbReference type="ARBA" id="ARBA00023125"/>
    </source>
</evidence>
<organism evidence="5 6">
    <name type="scientific">Propionispira arboris</name>
    <dbReference type="NCBI Taxonomy" id="84035"/>
    <lineage>
        <taxon>Bacteria</taxon>
        <taxon>Bacillati</taxon>
        <taxon>Bacillota</taxon>
        <taxon>Negativicutes</taxon>
        <taxon>Selenomonadales</taxon>
        <taxon>Selenomonadaceae</taxon>
        <taxon>Propionispira</taxon>
    </lineage>
</organism>
<dbReference type="PANTHER" id="PTHR47504">
    <property type="entry name" value="RIGHT ORIGIN-BINDING PROTEIN"/>
    <property type="match status" value="1"/>
</dbReference>
<dbReference type="Pfam" id="PF14526">
    <property type="entry name" value="Cass2"/>
    <property type="match status" value="1"/>
</dbReference>
<evidence type="ECO:0000256" key="1">
    <source>
        <dbReference type="ARBA" id="ARBA00023015"/>
    </source>
</evidence>
<keyword evidence="2" id="KW-0238">DNA-binding</keyword>
<dbReference type="EMBL" id="FNZK01000002">
    <property type="protein sequence ID" value="SEJ02092.1"/>
    <property type="molecule type" value="Genomic_DNA"/>
</dbReference>
<dbReference type="Gene3D" id="3.20.80.10">
    <property type="entry name" value="Regulatory factor, effector binding domain"/>
    <property type="match status" value="1"/>
</dbReference>
<reference evidence="5 6" key="1">
    <citation type="submission" date="2016-10" db="EMBL/GenBank/DDBJ databases">
        <authorList>
            <person name="de Groot N.N."/>
        </authorList>
    </citation>
    <scope>NUCLEOTIDE SEQUENCE [LARGE SCALE GENOMIC DNA]</scope>
    <source>
        <strain evidence="5 6">DSM 2179</strain>
    </source>
</reference>
<protein>
    <submittedName>
        <fullName evidence="5">AraC family transcriptional regulator</fullName>
    </submittedName>
</protein>
<dbReference type="SUPFAM" id="SSF46689">
    <property type="entry name" value="Homeodomain-like"/>
    <property type="match status" value="2"/>
</dbReference>
<dbReference type="SMART" id="SM00342">
    <property type="entry name" value="HTH_ARAC"/>
    <property type="match status" value="1"/>
</dbReference>
<sequence>MNYIEVMNDAIEYIENNLQKTVRLDELAAKYYISRYHFYRIFRSLTNATLAEYITQRRLSEAAKKIKATKQSIIDIAFDYGFESPETFSRSFKRFFKITPLACRNLDFRMPFIEKKEIVERKFKNVHNDIIVDFTLKHVAEFQLFGKRLAFKPTVKNDLDKVVNSVQEFLTNVIKRRNIEPMYNITKKEAGNLIYFTGCKIKRDQADVDFVELTVPESDYAVFKYSTDLFLIYKTVVQDISKALLVSGLKLNRSFADFISMEFYDHAYFKTKQFCIYIPVCKLD</sequence>
<dbReference type="Proteomes" id="UP000199662">
    <property type="component" value="Unassembled WGS sequence"/>
</dbReference>
<dbReference type="InterPro" id="IPR018060">
    <property type="entry name" value="HTH_AraC"/>
</dbReference>
<evidence type="ECO:0000313" key="5">
    <source>
        <dbReference type="EMBL" id="SEJ02092.1"/>
    </source>
</evidence>
<evidence type="ECO:0000313" key="6">
    <source>
        <dbReference type="Proteomes" id="UP000199662"/>
    </source>
</evidence>
<dbReference type="InterPro" id="IPR011256">
    <property type="entry name" value="Reg_factor_effector_dom_sf"/>
</dbReference>
<dbReference type="Gene3D" id="1.10.10.60">
    <property type="entry name" value="Homeodomain-like"/>
    <property type="match status" value="2"/>
</dbReference>
<dbReference type="InterPro" id="IPR050959">
    <property type="entry name" value="MarA-like"/>
</dbReference>
<dbReference type="STRING" id="84035.SAMN05660742_102297"/>